<dbReference type="AlphaFoldDB" id="A0A9D4PYX1"/>
<proteinExistence type="predicted"/>
<reference evidence="1" key="1">
    <citation type="journal article" date="2020" name="Cell">
        <title>Large-Scale Comparative Analyses of Tick Genomes Elucidate Their Genetic Diversity and Vector Capacities.</title>
        <authorList>
            <consortium name="Tick Genome and Microbiome Consortium (TIGMIC)"/>
            <person name="Jia N."/>
            <person name="Wang J."/>
            <person name="Shi W."/>
            <person name="Du L."/>
            <person name="Sun Y."/>
            <person name="Zhan W."/>
            <person name="Jiang J.F."/>
            <person name="Wang Q."/>
            <person name="Zhang B."/>
            <person name="Ji P."/>
            <person name="Bell-Sakyi L."/>
            <person name="Cui X.M."/>
            <person name="Yuan T.T."/>
            <person name="Jiang B.G."/>
            <person name="Yang W.F."/>
            <person name="Lam T.T."/>
            <person name="Chang Q.C."/>
            <person name="Ding S.J."/>
            <person name="Wang X.J."/>
            <person name="Zhu J.G."/>
            <person name="Ruan X.D."/>
            <person name="Zhao L."/>
            <person name="Wei J.T."/>
            <person name="Ye R.Z."/>
            <person name="Que T.C."/>
            <person name="Du C.H."/>
            <person name="Zhou Y.H."/>
            <person name="Cheng J.X."/>
            <person name="Dai P.F."/>
            <person name="Guo W.B."/>
            <person name="Han X.H."/>
            <person name="Huang E.J."/>
            <person name="Li L.F."/>
            <person name="Wei W."/>
            <person name="Gao Y.C."/>
            <person name="Liu J.Z."/>
            <person name="Shao H.Z."/>
            <person name="Wang X."/>
            <person name="Wang C.C."/>
            <person name="Yang T.C."/>
            <person name="Huo Q.B."/>
            <person name="Li W."/>
            <person name="Chen H.Y."/>
            <person name="Chen S.E."/>
            <person name="Zhou L.G."/>
            <person name="Ni X.B."/>
            <person name="Tian J.H."/>
            <person name="Sheng Y."/>
            <person name="Liu T."/>
            <person name="Pan Y.S."/>
            <person name="Xia L.Y."/>
            <person name="Li J."/>
            <person name="Zhao F."/>
            <person name="Cao W.C."/>
        </authorList>
    </citation>
    <scope>NUCLEOTIDE SEQUENCE</scope>
    <source>
        <strain evidence="1">Rsan-2018</strain>
    </source>
</reference>
<protein>
    <submittedName>
        <fullName evidence="1">Uncharacterized protein</fullName>
    </submittedName>
</protein>
<organism evidence="1 2">
    <name type="scientific">Rhipicephalus sanguineus</name>
    <name type="common">Brown dog tick</name>
    <name type="synonym">Ixodes sanguineus</name>
    <dbReference type="NCBI Taxonomy" id="34632"/>
    <lineage>
        <taxon>Eukaryota</taxon>
        <taxon>Metazoa</taxon>
        <taxon>Ecdysozoa</taxon>
        <taxon>Arthropoda</taxon>
        <taxon>Chelicerata</taxon>
        <taxon>Arachnida</taxon>
        <taxon>Acari</taxon>
        <taxon>Parasitiformes</taxon>
        <taxon>Ixodida</taxon>
        <taxon>Ixodoidea</taxon>
        <taxon>Ixodidae</taxon>
        <taxon>Rhipicephalinae</taxon>
        <taxon>Rhipicephalus</taxon>
        <taxon>Rhipicephalus</taxon>
    </lineage>
</organism>
<accession>A0A9D4PYX1</accession>
<dbReference type="EMBL" id="JABSTV010001250">
    <property type="protein sequence ID" value="KAH7957734.1"/>
    <property type="molecule type" value="Genomic_DNA"/>
</dbReference>
<sequence>MQAIKLNFLPPQQPVDLGIIRNFKINYHHRVIETFLILIRQNKILKITLGMAFMLRQMNGLTIEHEHTASELRQALMATPAVPVCNEHQLAFVRPLTIQMPATVTLPIVTPLPRLEGKDVPEDIKVNRVLRQMHPQLQYLAAGSTYPSLEALADGTDA</sequence>
<evidence type="ECO:0000313" key="1">
    <source>
        <dbReference type="EMBL" id="KAH7957734.1"/>
    </source>
</evidence>
<name>A0A9D4PYX1_RHISA</name>
<keyword evidence="2" id="KW-1185">Reference proteome</keyword>
<comment type="caution">
    <text evidence="1">The sequence shown here is derived from an EMBL/GenBank/DDBJ whole genome shotgun (WGS) entry which is preliminary data.</text>
</comment>
<evidence type="ECO:0000313" key="2">
    <source>
        <dbReference type="Proteomes" id="UP000821837"/>
    </source>
</evidence>
<dbReference type="Proteomes" id="UP000821837">
    <property type="component" value="Unassembled WGS sequence"/>
</dbReference>
<reference evidence="1" key="2">
    <citation type="submission" date="2021-09" db="EMBL/GenBank/DDBJ databases">
        <authorList>
            <person name="Jia N."/>
            <person name="Wang J."/>
            <person name="Shi W."/>
            <person name="Du L."/>
            <person name="Sun Y."/>
            <person name="Zhan W."/>
            <person name="Jiang J."/>
            <person name="Wang Q."/>
            <person name="Zhang B."/>
            <person name="Ji P."/>
            <person name="Sakyi L.B."/>
            <person name="Cui X."/>
            <person name="Yuan T."/>
            <person name="Jiang B."/>
            <person name="Yang W."/>
            <person name="Lam T.T.-Y."/>
            <person name="Chang Q."/>
            <person name="Ding S."/>
            <person name="Wang X."/>
            <person name="Zhu J."/>
            <person name="Ruan X."/>
            <person name="Zhao L."/>
            <person name="Wei J."/>
            <person name="Que T."/>
            <person name="Du C."/>
            <person name="Cheng J."/>
            <person name="Dai P."/>
            <person name="Han X."/>
            <person name="Huang E."/>
            <person name="Gao Y."/>
            <person name="Liu J."/>
            <person name="Shao H."/>
            <person name="Ye R."/>
            <person name="Li L."/>
            <person name="Wei W."/>
            <person name="Wang X."/>
            <person name="Wang C."/>
            <person name="Huo Q."/>
            <person name="Li W."/>
            <person name="Guo W."/>
            <person name="Chen H."/>
            <person name="Chen S."/>
            <person name="Zhou L."/>
            <person name="Zhou L."/>
            <person name="Ni X."/>
            <person name="Tian J."/>
            <person name="Zhou Y."/>
            <person name="Sheng Y."/>
            <person name="Liu T."/>
            <person name="Pan Y."/>
            <person name="Xia L."/>
            <person name="Li J."/>
            <person name="Zhao F."/>
            <person name="Cao W."/>
        </authorList>
    </citation>
    <scope>NUCLEOTIDE SEQUENCE</scope>
    <source>
        <strain evidence="1">Rsan-2018</strain>
        <tissue evidence="1">Larvae</tissue>
    </source>
</reference>
<gene>
    <name evidence="1" type="ORF">HPB52_022531</name>
</gene>